<evidence type="ECO:0000313" key="2">
    <source>
        <dbReference type="Proteomes" id="UP000799764"/>
    </source>
</evidence>
<comment type="caution">
    <text evidence="1">The sequence shown here is derived from an EMBL/GenBank/DDBJ whole genome shotgun (WGS) entry which is preliminary data.</text>
</comment>
<reference evidence="1" key="1">
    <citation type="journal article" date="2020" name="Stud. Mycol.">
        <title>101 Dothideomycetes genomes: a test case for predicting lifestyles and emergence of pathogens.</title>
        <authorList>
            <person name="Haridas S."/>
            <person name="Albert R."/>
            <person name="Binder M."/>
            <person name="Bloem J."/>
            <person name="Labutti K."/>
            <person name="Salamov A."/>
            <person name="Andreopoulos B."/>
            <person name="Baker S."/>
            <person name="Barry K."/>
            <person name="Bills G."/>
            <person name="Bluhm B."/>
            <person name="Cannon C."/>
            <person name="Castanera R."/>
            <person name="Culley D."/>
            <person name="Daum C."/>
            <person name="Ezra D."/>
            <person name="Gonzalez J."/>
            <person name="Henrissat B."/>
            <person name="Kuo A."/>
            <person name="Liang C."/>
            <person name="Lipzen A."/>
            <person name="Lutzoni F."/>
            <person name="Magnuson J."/>
            <person name="Mondo S."/>
            <person name="Nolan M."/>
            <person name="Ohm R."/>
            <person name="Pangilinan J."/>
            <person name="Park H.-J."/>
            <person name="Ramirez L."/>
            <person name="Alfaro M."/>
            <person name="Sun H."/>
            <person name="Tritt A."/>
            <person name="Yoshinaga Y."/>
            <person name="Zwiers L.-H."/>
            <person name="Turgeon B."/>
            <person name="Goodwin S."/>
            <person name="Spatafora J."/>
            <person name="Crous P."/>
            <person name="Grigoriev I."/>
        </authorList>
    </citation>
    <scope>NUCLEOTIDE SEQUENCE</scope>
    <source>
        <strain evidence="1">CBS 690.94</strain>
    </source>
</reference>
<dbReference type="AlphaFoldDB" id="A0A9P4PJZ3"/>
<organism evidence="1 2">
    <name type="scientific">Karstenula rhodostoma CBS 690.94</name>
    <dbReference type="NCBI Taxonomy" id="1392251"/>
    <lineage>
        <taxon>Eukaryota</taxon>
        <taxon>Fungi</taxon>
        <taxon>Dikarya</taxon>
        <taxon>Ascomycota</taxon>
        <taxon>Pezizomycotina</taxon>
        <taxon>Dothideomycetes</taxon>
        <taxon>Pleosporomycetidae</taxon>
        <taxon>Pleosporales</taxon>
        <taxon>Massarineae</taxon>
        <taxon>Didymosphaeriaceae</taxon>
        <taxon>Karstenula</taxon>
    </lineage>
</organism>
<gene>
    <name evidence="1" type="ORF">P171DRAFT_520809</name>
</gene>
<name>A0A9P4PJZ3_9PLEO</name>
<dbReference type="Proteomes" id="UP000799764">
    <property type="component" value="Unassembled WGS sequence"/>
</dbReference>
<protein>
    <submittedName>
        <fullName evidence="1">Uncharacterized protein</fullName>
    </submittedName>
</protein>
<dbReference type="EMBL" id="MU001500">
    <property type="protein sequence ID" value="KAF2444688.1"/>
    <property type="molecule type" value="Genomic_DNA"/>
</dbReference>
<proteinExistence type="predicted"/>
<accession>A0A9P4PJZ3</accession>
<dbReference type="Gene3D" id="3.20.20.80">
    <property type="entry name" value="Glycosidases"/>
    <property type="match status" value="1"/>
</dbReference>
<evidence type="ECO:0000313" key="1">
    <source>
        <dbReference type="EMBL" id="KAF2444688.1"/>
    </source>
</evidence>
<keyword evidence="2" id="KW-1185">Reference proteome</keyword>
<sequence length="352" mass="40398">MLGTGIYFAGSTWDTRHIRFWLAKGMDEFRIDTVNEYSKHVEPSNMICQYYAGNGRCAGLSEKQTEIQQMQYTAEEEKDVMEDTETAPDPTQEDMVREQVTRLGTITLGIDQVHNVNWVTQCQSHSTKRFWPPAFQTRQHQDIRRLRRRHLDQDLLCILPRNATDSHDDGPCSLRPLRTRHFRLWRFLIEMTDEHELSKDSCYLAPAAPPKMWHVQLYHHIPLPHSVAQAMSFLWVSITVVGQIEQIVRQQYLDQSNNTANPYIKADVGDTPVEASNSAVQGPCTRSISILCSSSFWSSCSFDQSAEEPFTPRKKEPFIWRDRIVQEPRISWEGLAKVGSLSSVPSSKGIKG</sequence>